<accession>A0ABP0TL65</accession>
<gene>
    <name evidence="3" type="ORF">CSSPTR1EN2_LOCUS4913</name>
</gene>
<dbReference type="Proteomes" id="UP001497512">
    <property type="component" value="Chromosome 12"/>
</dbReference>
<dbReference type="CDD" id="cd00683">
    <property type="entry name" value="Trans_IPPS_HH"/>
    <property type="match status" value="1"/>
</dbReference>
<organism evidence="3 4">
    <name type="scientific">Sphagnum troendelagicum</name>
    <dbReference type="NCBI Taxonomy" id="128251"/>
    <lineage>
        <taxon>Eukaryota</taxon>
        <taxon>Viridiplantae</taxon>
        <taxon>Streptophyta</taxon>
        <taxon>Embryophyta</taxon>
        <taxon>Bryophyta</taxon>
        <taxon>Sphagnophytina</taxon>
        <taxon>Sphagnopsida</taxon>
        <taxon>Sphagnales</taxon>
        <taxon>Sphagnaceae</taxon>
        <taxon>Sphagnum</taxon>
    </lineage>
</organism>
<evidence type="ECO:0000313" key="4">
    <source>
        <dbReference type="Proteomes" id="UP001497512"/>
    </source>
</evidence>
<sequence length="408" mass="45754">MGIVRAMLKHPEDLPGLLKLKVASVAASRAIPSDPNLAFCFQMLRRVSHSLSLVIQQLSPDLRNAVCVFYLVLRALDIVENNTSIPVDVRVTILKEFHEKIYNSQVDFSLGKGGSNDYSLLMDKFQLVTFAFAGLSKGYQEVIAQISERIGTGMAKFITTEVETVSDYNEYCHYAAGLASLGLSRLFYASGLEEFPPDILSNSMGLFIQKTNVTRDYLEDINKSSAPRMFWPREIWGKYVEQLEDFKYDKHAEVAVECLNEMVTNALSHTVDCLQYMAALREVTNLRFCAMPQIMAMGTLAMCYNNIQVFRGVVKIRSGLMAQILEVKTMQDVYSAFLDFSRTLAAKIDKKDPSASLTLKYIEDLQTVCKAELGSRRIFAIESRGGHEACLGLALLVILVAMLLIVWR</sequence>
<keyword evidence="2" id="KW-0812">Transmembrane</keyword>
<name>A0ABP0TL65_9BRYO</name>
<dbReference type="InterPro" id="IPR002060">
    <property type="entry name" value="Squ/phyt_synthse"/>
</dbReference>
<dbReference type="InterPro" id="IPR033904">
    <property type="entry name" value="Trans_IPPS_HH"/>
</dbReference>
<keyword evidence="2" id="KW-0472">Membrane</keyword>
<evidence type="ECO:0000256" key="2">
    <source>
        <dbReference type="SAM" id="Phobius"/>
    </source>
</evidence>
<dbReference type="EMBL" id="OZ019904">
    <property type="protein sequence ID" value="CAK9199391.1"/>
    <property type="molecule type" value="Genomic_DNA"/>
</dbReference>
<proteinExistence type="inferred from homology"/>
<evidence type="ECO:0000256" key="1">
    <source>
        <dbReference type="ARBA" id="ARBA00006251"/>
    </source>
</evidence>
<protein>
    <recommendedName>
        <fullName evidence="5">Squalene synthase</fullName>
    </recommendedName>
</protein>
<dbReference type="InterPro" id="IPR008949">
    <property type="entry name" value="Isoprenoid_synthase_dom_sf"/>
</dbReference>
<dbReference type="PANTHER" id="PTHR11626:SF2">
    <property type="entry name" value="SQUALENE SYNTHASE"/>
    <property type="match status" value="1"/>
</dbReference>
<dbReference type="SUPFAM" id="SSF48576">
    <property type="entry name" value="Terpenoid synthases"/>
    <property type="match status" value="1"/>
</dbReference>
<dbReference type="InterPro" id="IPR006449">
    <property type="entry name" value="Squal_synth-like"/>
</dbReference>
<dbReference type="PANTHER" id="PTHR11626">
    <property type="entry name" value="FARNESYL-DIPHOSPHATE FARNESYLTRANSFERASE"/>
    <property type="match status" value="1"/>
</dbReference>
<evidence type="ECO:0000313" key="3">
    <source>
        <dbReference type="EMBL" id="CAK9199391.1"/>
    </source>
</evidence>
<dbReference type="NCBIfam" id="TIGR01559">
    <property type="entry name" value="squal_synth"/>
    <property type="match status" value="1"/>
</dbReference>
<evidence type="ECO:0008006" key="5">
    <source>
        <dbReference type="Google" id="ProtNLM"/>
    </source>
</evidence>
<reference evidence="3" key="1">
    <citation type="submission" date="2024-02" db="EMBL/GenBank/DDBJ databases">
        <authorList>
            <consortium name="ELIXIR-Norway"/>
            <consortium name="Elixir Norway"/>
        </authorList>
    </citation>
    <scope>NUCLEOTIDE SEQUENCE</scope>
</reference>
<comment type="similarity">
    <text evidence="1">Belongs to the phytoene/squalene synthase family.</text>
</comment>
<dbReference type="Pfam" id="PF00494">
    <property type="entry name" value="SQS_PSY"/>
    <property type="match status" value="1"/>
</dbReference>
<dbReference type="Gene3D" id="1.10.600.10">
    <property type="entry name" value="Farnesyl Diphosphate Synthase"/>
    <property type="match status" value="1"/>
</dbReference>
<keyword evidence="4" id="KW-1185">Reference proteome</keyword>
<dbReference type="InterPro" id="IPR044844">
    <property type="entry name" value="Trans_IPPS_euk-type"/>
</dbReference>
<keyword evidence="2" id="KW-1133">Transmembrane helix</keyword>
<feature type="transmembrane region" description="Helical" evidence="2">
    <location>
        <begin position="389"/>
        <end position="407"/>
    </location>
</feature>